<keyword evidence="15" id="KW-1133">Transmembrane helix</keyword>
<evidence type="ECO:0000256" key="11">
    <source>
        <dbReference type="ARBA" id="ARBA00023033"/>
    </source>
</evidence>
<dbReference type="PANTHER" id="PTHR24291">
    <property type="entry name" value="CYTOCHROME P450 FAMILY 4"/>
    <property type="match status" value="1"/>
</dbReference>
<proteinExistence type="inferred from homology"/>
<dbReference type="InterPro" id="IPR017972">
    <property type="entry name" value="Cyt_P450_CS"/>
</dbReference>
<evidence type="ECO:0000256" key="4">
    <source>
        <dbReference type="ARBA" id="ARBA00010617"/>
    </source>
</evidence>
<reference evidence="16" key="2">
    <citation type="submission" date="2015-02" db="UniProtKB">
        <authorList>
            <consortium name="EnsemblMetazoa"/>
        </authorList>
    </citation>
    <scope>IDENTIFICATION</scope>
</reference>
<evidence type="ECO:0000256" key="9">
    <source>
        <dbReference type="ARBA" id="ARBA00023002"/>
    </source>
</evidence>
<organism evidence="16 17">
    <name type="scientific">Strigamia maritima</name>
    <name type="common">European centipede</name>
    <name type="synonym">Geophilus maritimus</name>
    <dbReference type="NCBI Taxonomy" id="126957"/>
    <lineage>
        <taxon>Eukaryota</taxon>
        <taxon>Metazoa</taxon>
        <taxon>Ecdysozoa</taxon>
        <taxon>Arthropoda</taxon>
        <taxon>Myriapoda</taxon>
        <taxon>Chilopoda</taxon>
        <taxon>Pleurostigmophora</taxon>
        <taxon>Geophilomorpha</taxon>
        <taxon>Linotaeniidae</taxon>
        <taxon>Strigamia</taxon>
    </lineage>
</organism>
<dbReference type="FunFam" id="1.10.630.10:FF:000182">
    <property type="entry name" value="Cytochrome P450 3A4"/>
    <property type="match status" value="1"/>
</dbReference>
<comment type="cofactor">
    <cofactor evidence="1 13">
        <name>heme</name>
        <dbReference type="ChEBI" id="CHEBI:30413"/>
    </cofactor>
</comment>
<evidence type="ECO:0000256" key="15">
    <source>
        <dbReference type="SAM" id="Phobius"/>
    </source>
</evidence>
<dbReference type="InterPro" id="IPR001128">
    <property type="entry name" value="Cyt_P450"/>
</dbReference>
<evidence type="ECO:0000256" key="10">
    <source>
        <dbReference type="ARBA" id="ARBA00023004"/>
    </source>
</evidence>
<dbReference type="GO" id="GO:0004497">
    <property type="term" value="F:monooxygenase activity"/>
    <property type="evidence" value="ECO:0007669"/>
    <property type="project" value="UniProtKB-KW"/>
</dbReference>
<dbReference type="PRINTS" id="PR00385">
    <property type="entry name" value="P450"/>
</dbReference>
<evidence type="ECO:0000256" key="2">
    <source>
        <dbReference type="ARBA" id="ARBA00004174"/>
    </source>
</evidence>
<dbReference type="STRING" id="126957.T1JES0"/>
<accession>T1JES0</accession>
<evidence type="ECO:0000256" key="7">
    <source>
        <dbReference type="ARBA" id="ARBA00022824"/>
    </source>
</evidence>
<evidence type="ECO:0000256" key="1">
    <source>
        <dbReference type="ARBA" id="ARBA00001971"/>
    </source>
</evidence>
<dbReference type="EMBL" id="JH432129">
    <property type="status" value="NOT_ANNOTATED_CDS"/>
    <property type="molecule type" value="Genomic_DNA"/>
</dbReference>
<dbReference type="InterPro" id="IPR002401">
    <property type="entry name" value="Cyt_P450_E_grp-I"/>
</dbReference>
<dbReference type="EnsemblMetazoa" id="SMAR012322-RA">
    <property type="protein sequence ID" value="SMAR012322-PA"/>
    <property type="gene ID" value="SMAR012322"/>
</dbReference>
<keyword evidence="5 13" id="KW-0349">Heme</keyword>
<evidence type="ECO:0000256" key="13">
    <source>
        <dbReference type="PIRSR" id="PIRSR602401-1"/>
    </source>
</evidence>
<dbReference type="PANTHER" id="PTHR24291:SF189">
    <property type="entry name" value="CYTOCHROME P450 4C3-RELATED"/>
    <property type="match status" value="1"/>
</dbReference>
<evidence type="ECO:0000256" key="3">
    <source>
        <dbReference type="ARBA" id="ARBA00004406"/>
    </source>
</evidence>
<evidence type="ECO:0000256" key="14">
    <source>
        <dbReference type="RuleBase" id="RU000461"/>
    </source>
</evidence>
<dbReference type="OMA" id="GHEWIMR"/>
<evidence type="ECO:0000256" key="12">
    <source>
        <dbReference type="ARBA" id="ARBA00023136"/>
    </source>
</evidence>
<dbReference type="GO" id="GO:0020037">
    <property type="term" value="F:heme binding"/>
    <property type="evidence" value="ECO:0007669"/>
    <property type="project" value="InterPro"/>
</dbReference>
<dbReference type="GO" id="GO:0005789">
    <property type="term" value="C:endoplasmic reticulum membrane"/>
    <property type="evidence" value="ECO:0007669"/>
    <property type="project" value="UniProtKB-SubCell"/>
</dbReference>
<keyword evidence="17" id="KW-1185">Reference proteome</keyword>
<dbReference type="SUPFAM" id="SSF48264">
    <property type="entry name" value="Cytochrome P450"/>
    <property type="match status" value="1"/>
</dbReference>
<feature type="transmembrane region" description="Helical" evidence="15">
    <location>
        <begin position="7"/>
        <end position="25"/>
    </location>
</feature>
<evidence type="ECO:0000256" key="8">
    <source>
        <dbReference type="ARBA" id="ARBA00022848"/>
    </source>
</evidence>
<evidence type="ECO:0000256" key="6">
    <source>
        <dbReference type="ARBA" id="ARBA00022723"/>
    </source>
</evidence>
<keyword evidence="7" id="KW-0256">Endoplasmic reticulum</keyword>
<feature type="binding site" description="axial binding residue" evidence="13">
    <location>
        <position position="454"/>
    </location>
    <ligand>
        <name>heme</name>
        <dbReference type="ChEBI" id="CHEBI:30413"/>
    </ligand>
    <ligandPart>
        <name>Fe</name>
        <dbReference type="ChEBI" id="CHEBI:18248"/>
    </ligandPart>
</feature>
<dbReference type="eggNOG" id="KOG0157">
    <property type="taxonomic scope" value="Eukaryota"/>
</dbReference>
<dbReference type="PROSITE" id="PS00086">
    <property type="entry name" value="CYTOCHROME_P450"/>
    <property type="match status" value="1"/>
</dbReference>
<dbReference type="PRINTS" id="PR00463">
    <property type="entry name" value="EP450I"/>
</dbReference>
<keyword evidence="10 13" id="KW-0408">Iron</keyword>
<comment type="similarity">
    <text evidence="4 14">Belongs to the cytochrome P450 family.</text>
</comment>
<evidence type="ECO:0000313" key="16">
    <source>
        <dbReference type="EnsemblMetazoa" id="SMAR012322-PA"/>
    </source>
</evidence>
<evidence type="ECO:0008006" key="18">
    <source>
        <dbReference type="Google" id="ProtNLM"/>
    </source>
</evidence>
<dbReference type="InterPro" id="IPR050196">
    <property type="entry name" value="Cytochrome_P450_Monoox"/>
</dbReference>
<dbReference type="AlphaFoldDB" id="T1JES0"/>
<keyword evidence="12 15" id="KW-0472">Membrane</keyword>
<keyword evidence="9 14" id="KW-0560">Oxidoreductase</keyword>
<dbReference type="InterPro" id="IPR036396">
    <property type="entry name" value="Cyt_P450_sf"/>
</dbReference>
<dbReference type="Proteomes" id="UP000014500">
    <property type="component" value="Unassembled WGS sequence"/>
</dbReference>
<dbReference type="Gene3D" id="1.10.630.10">
    <property type="entry name" value="Cytochrome P450"/>
    <property type="match status" value="1"/>
</dbReference>
<name>T1JES0_STRMM</name>
<keyword evidence="6 13" id="KW-0479">Metal-binding</keyword>
<dbReference type="Pfam" id="PF00067">
    <property type="entry name" value="p450"/>
    <property type="match status" value="1"/>
</dbReference>
<reference evidence="17" key="1">
    <citation type="submission" date="2011-05" db="EMBL/GenBank/DDBJ databases">
        <authorList>
            <person name="Richards S.R."/>
            <person name="Qu J."/>
            <person name="Jiang H."/>
            <person name="Jhangiani S.N."/>
            <person name="Agravi P."/>
            <person name="Goodspeed R."/>
            <person name="Gross S."/>
            <person name="Mandapat C."/>
            <person name="Jackson L."/>
            <person name="Mathew T."/>
            <person name="Pu L."/>
            <person name="Thornton R."/>
            <person name="Saada N."/>
            <person name="Wilczek-Boney K.B."/>
            <person name="Lee S."/>
            <person name="Kovar C."/>
            <person name="Wu Y."/>
            <person name="Scherer S.E."/>
            <person name="Worley K.C."/>
            <person name="Muzny D.M."/>
            <person name="Gibbs R."/>
        </authorList>
    </citation>
    <scope>NUCLEOTIDE SEQUENCE</scope>
    <source>
        <strain evidence="17">Brora</strain>
    </source>
</reference>
<dbReference type="GO" id="GO:0016705">
    <property type="term" value="F:oxidoreductase activity, acting on paired donors, with incorporation or reduction of molecular oxygen"/>
    <property type="evidence" value="ECO:0007669"/>
    <property type="project" value="InterPro"/>
</dbReference>
<keyword evidence="11 14" id="KW-0503">Monooxygenase</keyword>
<keyword evidence="15" id="KW-0812">Transmembrane</keyword>
<keyword evidence="8" id="KW-0492">Microsome</keyword>
<sequence>MDMTYSELLWASLFLLLIILLWHYYNDGARIRELINKLPGPPAWPLIGNALELYVDHAVFFELMAACTFCHTRCRLYRLWLGLKPYLVVFHPENVEAILSSNSHIEKSSDYNFLHPWLGTGLLTSKGAKWRSRRKLLTPSFHFRILEDFISVFNEQAEVLVNKLRIEAKKPSFDIFPLMTLCTLDIICDAVMGRHVNAQGCDNSPYVKATERIKEIIHSRQMRITLWPDWIFCFTKSGKEHAQCLQILHSFTNQVIQEKKAEWQYRRKVNSDFHDPLLGCRTRLAFLDLLIQAADGGRNLSDLDIREEVDTFMFEGHDTTAAAISWALYLLGSHPHIQRKVHEEIDSIFGDDFTKRIRSEDLKEVKYLECVIKESLRLFPSVPIFARYLQEDVVIDGYTIPAGVTAIVLAYMLHRDPTIFPDPEMFDPDRFLKKNIQERNPYAYIPFSAGPRNCIGQKFALMEEKVVLIHILRSFAVESIQTLEEIEVTAELIIRPRNGIKLHLKPREMTCSTVIN</sequence>
<dbReference type="PhylomeDB" id="T1JES0"/>
<evidence type="ECO:0000313" key="17">
    <source>
        <dbReference type="Proteomes" id="UP000014500"/>
    </source>
</evidence>
<comment type="subcellular location">
    <subcellularLocation>
        <location evidence="3">Endoplasmic reticulum membrane</location>
        <topology evidence="3">Peripheral membrane protein</topology>
    </subcellularLocation>
    <subcellularLocation>
        <location evidence="2">Microsome membrane</location>
        <topology evidence="2">Peripheral membrane protein</topology>
    </subcellularLocation>
</comment>
<dbReference type="GO" id="GO:0005506">
    <property type="term" value="F:iron ion binding"/>
    <property type="evidence" value="ECO:0007669"/>
    <property type="project" value="InterPro"/>
</dbReference>
<evidence type="ECO:0000256" key="5">
    <source>
        <dbReference type="ARBA" id="ARBA00022617"/>
    </source>
</evidence>
<dbReference type="HOGENOM" id="CLU_001570_5_1_1"/>
<protein>
    <recommendedName>
        <fullName evidence="18">Cytochrome P450</fullName>
    </recommendedName>
</protein>